<keyword evidence="2" id="KW-1003">Cell membrane</keyword>
<dbReference type="AlphaFoldDB" id="B7GCE1"/>
<keyword evidence="5 7" id="KW-0472">Membrane</keyword>
<dbReference type="GO" id="GO:0022857">
    <property type="term" value="F:transmembrane transporter activity"/>
    <property type="evidence" value="ECO:0007669"/>
    <property type="project" value="InterPro"/>
</dbReference>
<dbReference type="InParanoid" id="B7GCE1"/>
<name>B7GCE1_PHATC</name>
<dbReference type="PANTHER" id="PTHR43124:SF3">
    <property type="entry name" value="CHLORAMPHENICOL EFFLUX PUMP RV0191"/>
    <property type="match status" value="1"/>
</dbReference>
<evidence type="ECO:0000256" key="5">
    <source>
        <dbReference type="ARBA" id="ARBA00023136"/>
    </source>
</evidence>
<gene>
    <name evidence="9" type="ORF">PHATRDRAFT_40779</name>
</gene>
<dbReference type="InterPro" id="IPR036259">
    <property type="entry name" value="MFS_trans_sf"/>
</dbReference>
<dbReference type="Pfam" id="PF07690">
    <property type="entry name" value="MFS_1"/>
    <property type="match status" value="1"/>
</dbReference>
<comment type="subcellular location">
    <subcellularLocation>
        <location evidence="1">Cell membrane</location>
        <topology evidence="1">Multi-pass membrane protein</topology>
    </subcellularLocation>
</comment>
<dbReference type="InterPro" id="IPR020846">
    <property type="entry name" value="MFS_dom"/>
</dbReference>
<reference evidence="10" key="2">
    <citation type="submission" date="2008-08" db="EMBL/GenBank/DDBJ databases">
        <authorList>
            <consortium name="Diatom Consortium"/>
            <person name="Grigoriev I."/>
            <person name="Grimwood J."/>
            <person name="Kuo A."/>
            <person name="Otillar R.P."/>
            <person name="Salamov A."/>
            <person name="Detter J.C."/>
            <person name="Lindquist E."/>
            <person name="Shapiro H."/>
            <person name="Lucas S."/>
            <person name="Glavina del Rio T."/>
            <person name="Pitluck S."/>
            <person name="Rokhsar D."/>
            <person name="Bowler C."/>
        </authorList>
    </citation>
    <scope>GENOME REANNOTATION</scope>
    <source>
        <strain evidence="10">CCAP 1055/1</strain>
    </source>
</reference>
<feature type="compositionally biased region" description="Low complexity" evidence="6">
    <location>
        <begin position="77"/>
        <end position="93"/>
    </location>
</feature>
<feature type="transmembrane region" description="Helical" evidence="7">
    <location>
        <begin position="363"/>
        <end position="384"/>
    </location>
</feature>
<keyword evidence="10" id="KW-1185">Reference proteome</keyword>
<evidence type="ECO:0000256" key="7">
    <source>
        <dbReference type="SAM" id="Phobius"/>
    </source>
</evidence>
<protein>
    <recommendedName>
        <fullName evidence="8">Major facilitator superfamily (MFS) profile domain-containing protein</fullName>
    </recommendedName>
</protein>
<dbReference type="PROSITE" id="PS50850">
    <property type="entry name" value="MFS"/>
    <property type="match status" value="1"/>
</dbReference>
<feature type="transmembrane region" description="Helical" evidence="7">
    <location>
        <begin position="338"/>
        <end position="357"/>
    </location>
</feature>
<dbReference type="OrthoDB" id="419616at2759"/>
<dbReference type="STRING" id="556484.B7GCE1"/>
<dbReference type="SUPFAM" id="SSF103473">
    <property type="entry name" value="MFS general substrate transporter"/>
    <property type="match status" value="1"/>
</dbReference>
<dbReference type="KEGG" id="pti:PHATRDRAFT_40779"/>
<dbReference type="PANTHER" id="PTHR43124">
    <property type="entry name" value="PURINE EFFLUX PUMP PBUE"/>
    <property type="match status" value="1"/>
</dbReference>
<dbReference type="InterPro" id="IPR050189">
    <property type="entry name" value="MFS_Efflux_Transporters"/>
</dbReference>
<evidence type="ECO:0000313" key="10">
    <source>
        <dbReference type="Proteomes" id="UP000000759"/>
    </source>
</evidence>
<dbReference type="Proteomes" id="UP000000759">
    <property type="component" value="Chromosome 25"/>
</dbReference>
<dbReference type="OMA" id="WIQLSAC"/>
<feature type="transmembrane region" description="Helical" evidence="7">
    <location>
        <begin position="584"/>
        <end position="607"/>
    </location>
</feature>
<sequence>MPGTHASTATVRLLRCATVPPVGRSSPSLKRRYQSYAPRVVAATTATADILRNANGSFDSPNYRTLLIRRWASSTTTTTSTTATTTTATSTTSGAPDTTLSTSALGRIESLTSTTSPLALIEPMSMPRIYRYLNLATYQRDELESVFDRIRNGYALQTTHDQKTAVGTGPEATDSDSVDPEETITDSQIQRYLLSRIYELEEESDEVIEEGPVTQTLREQYVQHESQRFLRAFADYATRAPGNGTLLTTTTINKPEFCDLLTTKASQVDLQRTWPITVSMLLVGSSVGVITPAMPFVVEQLSLTASQYGMVVSAFGLAKMLGNIPSAIAVERHGRKPFMTWSLLIIACGVGGIGLANSFEELYICRLLTGLGVSFLSTAGTLMISDLSTPLNRASTYAPIMSAFSAGTALGPALGGILVDQVGLHPTFYMVGVSYLGVAALNRAILNETKTHAVHFPWQQRRSGDDVAGDSLSSSVQDAVGQWVPLLQNSSVRNIMIMNGMYWIALAGSQMTLLPLMLTNSGGLAMSATQVGQVYMSMSLVQIVGNPLFAKVMDKTGKAPAIVTGCTLISTAMVGLAYCDDYTQLAAALGLWSIGSSMLSTAPLAHLSDKVDDAKRAQAIALLRTCGDVGFLIGATGIGALADWTGSLETAMQSSAGLLFTATAWYATRQVLDSRIGAPARKSTS</sequence>
<dbReference type="Gene3D" id="1.20.1250.20">
    <property type="entry name" value="MFS general substrate transporter like domains"/>
    <property type="match status" value="1"/>
</dbReference>
<proteinExistence type="predicted"/>
<organism evidence="9 10">
    <name type="scientific">Phaeodactylum tricornutum (strain CCAP 1055/1)</name>
    <dbReference type="NCBI Taxonomy" id="556484"/>
    <lineage>
        <taxon>Eukaryota</taxon>
        <taxon>Sar</taxon>
        <taxon>Stramenopiles</taxon>
        <taxon>Ochrophyta</taxon>
        <taxon>Bacillariophyta</taxon>
        <taxon>Bacillariophyceae</taxon>
        <taxon>Bacillariophycidae</taxon>
        <taxon>Naviculales</taxon>
        <taxon>Phaeodactylaceae</taxon>
        <taxon>Phaeodactylum</taxon>
    </lineage>
</organism>
<feature type="transmembrane region" description="Helical" evidence="7">
    <location>
        <begin position="561"/>
        <end position="578"/>
    </location>
</feature>
<feature type="transmembrane region" description="Helical" evidence="7">
    <location>
        <begin position="500"/>
        <end position="518"/>
    </location>
</feature>
<feature type="transmembrane region" description="Helical" evidence="7">
    <location>
        <begin position="619"/>
        <end position="642"/>
    </location>
</feature>
<evidence type="ECO:0000256" key="2">
    <source>
        <dbReference type="ARBA" id="ARBA00022475"/>
    </source>
</evidence>
<evidence type="ECO:0000256" key="3">
    <source>
        <dbReference type="ARBA" id="ARBA00022692"/>
    </source>
</evidence>
<reference evidence="9 10" key="1">
    <citation type="journal article" date="2008" name="Nature">
        <title>The Phaeodactylum genome reveals the evolutionary history of diatom genomes.</title>
        <authorList>
            <person name="Bowler C."/>
            <person name="Allen A.E."/>
            <person name="Badger J.H."/>
            <person name="Grimwood J."/>
            <person name="Jabbari K."/>
            <person name="Kuo A."/>
            <person name="Maheswari U."/>
            <person name="Martens C."/>
            <person name="Maumus F."/>
            <person name="Otillar R.P."/>
            <person name="Rayko E."/>
            <person name="Salamov A."/>
            <person name="Vandepoele K."/>
            <person name="Beszteri B."/>
            <person name="Gruber A."/>
            <person name="Heijde M."/>
            <person name="Katinka M."/>
            <person name="Mock T."/>
            <person name="Valentin K."/>
            <person name="Verret F."/>
            <person name="Berges J.A."/>
            <person name="Brownlee C."/>
            <person name="Cadoret J.P."/>
            <person name="Chiovitti A."/>
            <person name="Choi C.J."/>
            <person name="Coesel S."/>
            <person name="De Martino A."/>
            <person name="Detter J.C."/>
            <person name="Durkin C."/>
            <person name="Falciatore A."/>
            <person name="Fournet J."/>
            <person name="Haruta M."/>
            <person name="Huysman M.J."/>
            <person name="Jenkins B.D."/>
            <person name="Jiroutova K."/>
            <person name="Jorgensen R.E."/>
            <person name="Joubert Y."/>
            <person name="Kaplan A."/>
            <person name="Kroger N."/>
            <person name="Kroth P.G."/>
            <person name="La Roche J."/>
            <person name="Lindquist E."/>
            <person name="Lommer M."/>
            <person name="Martin-Jezequel V."/>
            <person name="Lopez P.J."/>
            <person name="Lucas S."/>
            <person name="Mangogna M."/>
            <person name="McGinnis K."/>
            <person name="Medlin L.K."/>
            <person name="Montsant A."/>
            <person name="Oudot-Le Secq M.P."/>
            <person name="Napoli C."/>
            <person name="Obornik M."/>
            <person name="Parker M.S."/>
            <person name="Petit J.L."/>
            <person name="Porcel B.M."/>
            <person name="Poulsen N."/>
            <person name="Robison M."/>
            <person name="Rychlewski L."/>
            <person name="Rynearson T.A."/>
            <person name="Schmutz J."/>
            <person name="Shapiro H."/>
            <person name="Siaut M."/>
            <person name="Stanley M."/>
            <person name="Sussman M.R."/>
            <person name="Taylor A.R."/>
            <person name="Vardi A."/>
            <person name="von Dassow P."/>
            <person name="Vyverman W."/>
            <person name="Willis A."/>
            <person name="Wyrwicz L.S."/>
            <person name="Rokhsar D.S."/>
            <person name="Weissenbach J."/>
            <person name="Armbrust E.V."/>
            <person name="Green B.R."/>
            <person name="Van de Peer Y."/>
            <person name="Grigoriev I.V."/>
        </authorList>
    </citation>
    <scope>NUCLEOTIDE SEQUENCE [LARGE SCALE GENOMIC DNA]</scope>
    <source>
        <strain evidence="9 10">CCAP 1055/1</strain>
    </source>
</reference>
<accession>B7GCE1</accession>
<evidence type="ECO:0000259" key="8">
    <source>
        <dbReference type="PROSITE" id="PS50850"/>
    </source>
</evidence>
<dbReference type="GeneID" id="7198544"/>
<feature type="domain" description="Major facilitator superfamily (MFS) profile" evidence="8">
    <location>
        <begin position="272"/>
        <end position="669"/>
    </location>
</feature>
<dbReference type="EMBL" id="CM000627">
    <property type="protein sequence ID" value="EEC43757.1"/>
    <property type="molecule type" value="Genomic_DNA"/>
</dbReference>
<feature type="transmembrane region" description="Helical" evidence="7">
    <location>
        <begin position="274"/>
        <end position="294"/>
    </location>
</feature>
<dbReference type="InterPro" id="IPR011701">
    <property type="entry name" value="MFS"/>
</dbReference>
<dbReference type="HOGENOM" id="CLU_401993_0_0_1"/>
<keyword evidence="4 7" id="KW-1133">Transmembrane helix</keyword>
<feature type="transmembrane region" description="Helical" evidence="7">
    <location>
        <begin position="396"/>
        <end position="415"/>
    </location>
</feature>
<feature type="region of interest" description="Disordered" evidence="6">
    <location>
        <begin position="161"/>
        <end position="184"/>
    </location>
</feature>
<keyword evidence="3 7" id="KW-0812">Transmembrane</keyword>
<dbReference type="CDD" id="cd17325">
    <property type="entry name" value="MFS_MdtG_SLC18_like"/>
    <property type="match status" value="1"/>
</dbReference>
<feature type="compositionally biased region" description="Acidic residues" evidence="6">
    <location>
        <begin position="173"/>
        <end position="184"/>
    </location>
</feature>
<feature type="region of interest" description="Disordered" evidence="6">
    <location>
        <begin position="77"/>
        <end position="97"/>
    </location>
</feature>
<dbReference type="PaxDb" id="2850-Phatr40779"/>
<evidence type="ECO:0000256" key="6">
    <source>
        <dbReference type="SAM" id="MobiDB-lite"/>
    </source>
</evidence>
<feature type="transmembrane region" description="Helical" evidence="7">
    <location>
        <begin position="427"/>
        <end position="446"/>
    </location>
</feature>
<evidence type="ECO:0000256" key="1">
    <source>
        <dbReference type="ARBA" id="ARBA00004651"/>
    </source>
</evidence>
<dbReference type="eggNOG" id="ENOG502S4IK">
    <property type="taxonomic scope" value="Eukaryota"/>
</dbReference>
<evidence type="ECO:0000256" key="4">
    <source>
        <dbReference type="ARBA" id="ARBA00022989"/>
    </source>
</evidence>
<dbReference type="GO" id="GO:0005886">
    <property type="term" value="C:plasma membrane"/>
    <property type="evidence" value="ECO:0007669"/>
    <property type="project" value="UniProtKB-SubCell"/>
</dbReference>
<evidence type="ECO:0000313" key="9">
    <source>
        <dbReference type="EMBL" id="EEC43757.1"/>
    </source>
</evidence>
<dbReference type="RefSeq" id="XP_002184698.1">
    <property type="nucleotide sequence ID" value="XM_002184662.1"/>
</dbReference>